<sequence>MNPLRRLFKALNPTTHHGIVAALLCARCRCIVHDANPFFFFFFAFLFFFSFLSGEVIDGSVVLVVMLARWWFALRFGAAVVFACGSDVGEVVIFGVLVVVQ</sequence>
<dbReference type="AlphaFoldDB" id="A0A8S0QGB4"/>
<organism evidence="2 3">
    <name type="scientific">Olea europaea subsp. europaea</name>
    <dbReference type="NCBI Taxonomy" id="158383"/>
    <lineage>
        <taxon>Eukaryota</taxon>
        <taxon>Viridiplantae</taxon>
        <taxon>Streptophyta</taxon>
        <taxon>Embryophyta</taxon>
        <taxon>Tracheophyta</taxon>
        <taxon>Spermatophyta</taxon>
        <taxon>Magnoliopsida</taxon>
        <taxon>eudicotyledons</taxon>
        <taxon>Gunneridae</taxon>
        <taxon>Pentapetalae</taxon>
        <taxon>asterids</taxon>
        <taxon>lamiids</taxon>
        <taxon>Lamiales</taxon>
        <taxon>Oleaceae</taxon>
        <taxon>Oleeae</taxon>
        <taxon>Olea</taxon>
    </lineage>
</organism>
<accession>A0A8S0QGB4</accession>
<gene>
    <name evidence="2" type="ORF">OLEA9_A052449</name>
</gene>
<dbReference type="Proteomes" id="UP000594638">
    <property type="component" value="Unassembled WGS sequence"/>
</dbReference>
<feature type="transmembrane region" description="Helical" evidence="1">
    <location>
        <begin position="79"/>
        <end position="100"/>
    </location>
</feature>
<dbReference type="Gramene" id="OE9A052449T1">
    <property type="protein sequence ID" value="OE9A052449C1"/>
    <property type="gene ID" value="OE9A052449"/>
</dbReference>
<reference evidence="2 3" key="1">
    <citation type="submission" date="2019-12" db="EMBL/GenBank/DDBJ databases">
        <authorList>
            <person name="Alioto T."/>
            <person name="Alioto T."/>
            <person name="Gomez Garrido J."/>
        </authorList>
    </citation>
    <scope>NUCLEOTIDE SEQUENCE [LARGE SCALE GENOMIC DNA]</scope>
</reference>
<feature type="transmembrane region" description="Helical" evidence="1">
    <location>
        <begin position="40"/>
        <end position="67"/>
    </location>
</feature>
<keyword evidence="1" id="KW-0812">Transmembrane</keyword>
<keyword evidence="3" id="KW-1185">Reference proteome</keyword>
<proteinExistence type="predicted"/>
<comment type="caution">
    <text evidence="2">The sequence shown here is derived from an EMBL/GenBank/DDBJ whole genome shotgun (WGS) entry which is preliminary data.</text>
</comment>
<protein>
    <submittedName>
        <fullName evidence="2">Uncharacterized protein</fullName>
    </submittedName>
</protein>
<name>A0A8S0QGB4_OLEEU</name>
<evidence type="ECO:0000256" key="1">
    <source>
        <dbReference type="SAM" id="Phobius"/>
    </source>
</evidence>
<keyword evidence="1" id="KW-0472">Membrane</keyword>
<evidence type="ECO:0000313" key="2">
    <source>
        <dbReference type="EMBL" id="CAA2966725.1"/>
    </source>
</evidence>
<keyword evidence="1" id="KW-1133">Transmembrane helix</keyword>
<evidence type="ECO:0000313" key="3">
    <source>
        <dbReference type="Proteomes" id="UP000594638"/>
    </source>
</evidence>
<dbReference type="EMBL" id="CACTIH010001866">
    <property type="protein sequence ID" value="CAA2966725.1"/>
    <property type="molecule type" value="Genomic_DNA"/>
</dbReference>